<feature type="transmembrane region" description="Helical" evidence="1">
    <location>
        <begin position="45"/>
        <end position="63"/>
    </location>
</feature>
<reference evidence="2 3" key="1">
    <citation type="submission" date="2016-01" db="EMBL/GenBank/DDBJ databases">
        <title>Genome Sequences of Twelve Sporeforming Bacillus Species Isolated from Foods.</title>
        <authorList>
            <person name="Berendsen E.M."/>
            <person name="Wells-Bennik M.H."/>
            <person name="Krawcyk A.O."/>
            <person name="De Jong A."/>
            <person name="Holsappel S."/>
            <person name="Eijlander R.T."/>
            <person name="Kuipers O.P."/>
        </authorList>
    </citation>
    <scope>NUCLEOTIDE SEQUENCE [LARGE SCALE GENOMIC DNA]</scope>
    <source>
        <strain evidence="2 3">B4099</strain>
    </source>
</reference>
<dbReference type="PATRIC" id="fig|1398.25.peg.3684"/>
<feature type="transmembrane region" description="Helical" evidence="1">
    <location>
        <begin position="134"/>
        <end position="152"/>
    </location>
</feature>
<feature type="transmembrane region" description="Helical" evidence="1">
    <location>
        <begin position="69"/>
        <end position="87"/>
    </location>
</feature>
<dbReference type="EMBL" id="LQYI01000009">
    <property type="protein sequence ID" value="KYC73237.1"/>
    <property type="molecule type" value="Genomic_DNA"/>
</dbReference>
<organism evidence="2 3">
    <name type="scientific">Heyndrickxia coagulans</name>
    <name type="common">Weizmannia coagulans</name>
    <dbReference type="NCBI Taxonomy" id="1398"/>
    <lineage>
        <taxon>Bacteria</taxon>
        <taxon>Bacillati</taxon>
        <taxon>Bacillota</taxon>
        <taxon>Bacilli</taxon>
        <taxon>Bacillales</taxon>
        <taxon>Bacillaceae</taxon>
        <taxon>Heyndrickxia</taxon>
    </lineage>
</organism>
<keyword evidence="1" id="KW-0812">Transmembrane</keyword>
<comment type="caution">
    <text evidence="2">The sequence shown here is derived from an EMBL/GenBank/DDBJ whole genome shotgun (WGS) entry which is preliminary data.</text>
</comment>
<proteinExistence type="predicted"/>
<protein>
    <submittedName>
        <fullName evidence="2">Uncharacterized protein</fullName>
    </submittedName>
</protein>
<name>A0A150KKL5_HEYCO</name>
<evidence type="ECO:0000313" key="3">
    <source>
        <dbReference type="Proteomes" id="UP000075304"/>
    </source>
</evidence>
<accession>A0A150KKL5</accession>
<feature type="transmembrane region" description="Helical" evidence="1">
    <location>
        <begin position="182"/>
        <end position="199"/>
    </location>
</feature>
<keyword evidence="1" id="KW-1133">Transmembrane helix</keyword>
<dbReference type="AlphaFoldDB" id="A0A150KKL5"/>
<feature type="transmembrane region" description="Helical" evidence="1">
    <location>
        <begin position="108"/>
        <end position="128"/>
    </location>
</feature>
<dbReference type="Pfam" id="PF20313">
    <property type="entry name" value="DUF6609"/>
    <property type="match status" value="1"/>
</dbReference>
<gene>
    <name evidence="2" type="ORF">B4099_1961</name>
</gene>
<sequence>MRLPLLKAGKKAEENIQKGIEMISTLLKSLGYVKGEPLTFLSKRICGLWLVWIAAVILVGTLFGGAQMINMPIFATGYFLGFALILANKRVYKKLAFGRPSRFQNRMTVISIFLAVLLLIGMGGPFFASHQYRMIWLAAFLAFGIHFFPFAAVHGKIMLPLGALCSANAIAGMLLSNVPFTTFAYADVAVMGIFGIILLRSKNPLTLEKTVPETLKADKP</sequence>
<evidence type="ECO:0000313" key="2">
    <source>
        <dbReference type="EMBL" id="KYC73237.1"/>
    </source>
</evidence>
<evidence type="ECO:0000256" key="1">
    <source>
        <dbReference type="SAM" id="Phobius"/>
    </source>
</evidence>
<dbReference type="Proteomes" id="UP000075304">
    <property type="component" value="Unassembled WGS sequence"/>
</dbReference>
<keyword evidence="1" id="KW-0472">Membrane</keyword>
<dbReference type="InterPro" id="IPR046717">
    <property type="entry name" value="DUF6609"/>
</dbReference>